<dbReference type="EMBL" id="LR134117">
    <property type="protein sequence ID" value="VDZ61572.1"/>
    <property type="molecule type" value="Genomic_DNA"/>
</dbReference>
<accession>A0A447KVU1</accession>
<dbReference type="InterPro" id="IPR025562">
    <property type="entry name" value="Tae4"/>
</dbReference>
<dbReference type="AlphaFoldDB" id="A0A447KVU1"/>
<evidence type="ECO:0000313" key="1">
    <source>
        <dbReference type="EMBL" id="VDZ61572.1"/>
    </source>
</evidence>
<dbReference type="Proteomes" id="UP000281391">
    <property type="component" value="Chromosome"/>
</dbReference>
<reference evidence="1 2" key="1">
    <citation type="submission" date="2018-12" db="EMBL/GenBank/DDBJ databases">
        <authorList>
            <consortium name="Pathogen Informatics"/>
        </authorList>
    </citation>
    <scope>NUCLEOTIDE SEQUENCE [LARGE SCALE GENOMIC DNA]</scope>
    <source>
        <strain evidence="1 2">NCTC11214</strain>
    </source>
</reference>
<evidence type="ECO:0000313" key="2">
    <source>
        <dbReference type="Proteomes" id="UP000281391"/>
    </source>
</evidence>
<protein>
    <recommendedName>
        <fullName evidence="3">Cytoplasmic protein</fullName>
    </recommendedName>
</protein>
<proteinExistence type="predicted"/>
<dbReference type="Pfam" id="PF14113">
    <property type="entry name" value="Tae4"/>
    <property type="match status" value="1"/>
</dbReference>
<sequence length="168" mass="18818">MGARPRFLAAWTAARNIYDPNDALVKVKNTIGGAVKRNFEIPASAGGWENSCAVRMSYVLNYTGHPVPRISQLTVSGADKKWYFFRVRDLVVYLTKTWGKPDLVVNYPQLPVSQLANKKGLILFEVSGWDNAGGHATFWNGSQCSDHCYFNQPGTNYSTPRANFWELP</sequence>
<organism evidence="1 2">
    <name type="scientific">Serratia odorifera</name>
    <dbReference type="NCBI Taxonomy" id="618"/>
    <lineage>
        <taxon>Bacteria</taxon>
        <taxon>Pseudomonadati</taxon>
        <taxon>Pseudomonadota</taxon>
        <taxon>Gammaproteobacteria</taxon>
        <taxon>Enterobacterales</taxon>
        <taxon>Yersiniaceae</taxon>
        <taxon>Serratia</taxon>
    </lineage>
</organism>
<name>A0A447KVU1_SEROD</name>
<dbReference type="Gene3D" id="3.90.1720.70">
    <property type="match status" value="1"/>
</dbReference>
<evidence type="ECO:0008006" key="3">
    <source>
        <dbReference type="Google" id="ProtNLM"/>
    </source>
</evidence>
<dbReference type="RefSeq" id="WP_004961376.1">
    <property type="nucleotide sequence ID" value="NZ_JAEKCK010000002.1"/>
</dbReference>
<dbReference type="KEGG" id="sof:NCTC11214_03798"/>
<gene>
    <name evidence="1" type="ORF">NCTC11214_03798</name>
</gene>